<comment type="caution">
    <text evidence="2">The sequence shown here is derived from an EMBL/GenBank/DDBJ whole genome shotgun (WGS) entry which is preliminary data.</text>
</comment>
<dbReference type="Proteomes" id="UP000245124">
    <property type="component" value="Unassembled WGS sequence"/>
</dbReference>
<name>A0A2R5FTN1_NOSCO</name>
<gene>
    <name evidence="2" type="ORF">NIES4072_27000</name>
</gene>
<keyword evidence="3" id="KW-1185">Reference proteome</keyword>
<dbReference type="Pfam" id="PF12770">
    <property type="entry name" value="CHAT"/>
    <property type="match status" value="1"/>
</dbReference>
<evidence type="ECO:0000313" key="3">
    <source>
        <dbReference type="Proteomes" id="UP000245124"/>
    </source>
</evidence>
<dbReference type="EMBL" id="BDUD01000001">
    <property type="protein sequence ID" value="GBG19034.1"/>
    <property type="molecule type" value="Genomic_DNA"/>
</dbReference>
<evidence type="ECO:0000259" key="1">
    <source>
        <dbReference type="Pfam" id="PF12770"/>
    </source>
</evidence>
<feature type="domain" description="CHAT" evidence="1">
    <location>
        <begin position="3"/>
        <end position="188"/>
    </location>
</feature>
<reference evidence="2 3" key="1">
    <citation type="submission" date="2017-06" db="EMBL/GenBank/DDBJ databases">
        <title>Genome sequencing of cyanobaciteial culture collection at National Institute for Environmental Studies (NIES).</title>
        <authorList>
            <person name="Hirose Y."/>
            <person name="Shimura Y."/>
            <person name="Fujisawa T."/>
            <person name="Nakamura Y."/>
            <person name="Kawachi M."/>
        </authorList>
    </citation>
    <scope>NUCLEOTIDE SEQUENCE [LARGE SCALE GENOMIC DNA]</scope>
    <source>
        <strain evidence="2 3">NIES-4072</strain>
    </source>
</reference>
<protein>
    <submittedName>
        <fullName evidence="2">TPR repeat-containing protein</fullName>
    </submittedName>
</protein>
<organism evidence="2 3">
    <name type="scientific">Nostoc commune NIES-4072</name>
    <dbReference type="NCBI Taxonomy" id="2005467"/>
    <lineage>
        <taxon>Bacteria</taxon>
        <taxon>Bacillati</taxon>
        <taxon>Cyanobacteriota</taxon>
        <taxon>Cyanophyceae</taxon>
        <taxon>Nostocales</taxon>
        <taxon>Nostocaceae</taxon>
        <taxon>Nostoc</taxon>
    </lineage>
</organism>
<accession>A0A2R5FTN1</accession>
<sequence>MQEVESLAAAVPETTKVLDDAFSPKGTVPQMDDYTIVHLATHAAFVVGKPEDSFILFGNGDRVNFRNVATWSLPDVDLVVLSACETGLGGKLGNGEEILGFGYQMQQTGVKAAIASLWSVDDGGTQALMSAFYNILSTDKLTKTEALRQAQVSLITGDSKVRSHNVPVAAVSNFNHPYYWASFILIGNGL</sequence>
<evidence type="ECO:0000313" key="2">
    <source>
        <dbReference type="EMBL" id="GBG19034.1"/>
    </source>
</evidence>
<dbReference type="OrthoDB" id="437421at2"/>
<dbReference type="InterPro" id="IPR024983">
    <property type="entry name" value="CHAT_dom"/>
</dbReference>
<proteinExistence type="predicted"/>
<dbReference type="AlphaFoldDB" id="A0A2R5FTN1"/>